<dbReference type="AlphaFoldDB" id="A0A0S3RPG5"/>
<feature type="region of interest" description="Disordered" evidence="1">
    <location>
        <begin position="1"/>
        <end position="26"/>
    </location>
</feature>
<accession>A0A0S3RPG5</accession>
<gene>
    <name evidence="2" type="primary">Vigan.03G247800</name>
    <name evidence="2" type="ORF">VIGAN_03247800</name>
</gene>
<evidence type="ECO:0000256" key="1">
    <source>
        <dbReference type="SAM" id="MobiDB-lite"/>
    </source>
</evidence>
<evidence type="ECO:0000313" key="3">
    <source>
        <dbReference type="Proteomes" id="UP000291084"/>
    </source>
</evidence>
<dbReference type="EMBL" id="AP015036">
    <property type="protein sequence ID" value="BAT82459.1"/>
    <property type="molecule type" value="Genomic_DNA"/>
</dbReference>
<protein>
    <submittedName>
        <fullName evidence="2">Uncharacterized protein</fullName>
    </submittedName>
</protein>
<organism evidence="2 3">
    <name type="scientific">Vigna angularis var. angularis</name>
    <dbReference type="NCBI Taxonomy" id="157739"/>
    <lineage>
        <taxon>Eukaryota</taxon>
        <taxon>Viridiplantae</taxon>
        <taxon>Streptophyta</taxon>
        <taxon>Embryophyta</taxon>
        <taxon>Tracheophyta</taxon>
        <taxon>Spermatophyta</taxon>
        <taxon>Magnoliopsida</taxon>
        <taxon>eudicotyledons</taxon>
        <taxon>Gunneridae</taxon>
        <taxon>Pentapetalae</taxon>
        <taxon>rosids</taxon>
        <taxon>fabids</taxon>
        <taxon>Fabales</taxon>
        <taxon>Fabaceae</taxon>
        <taxon>Papilionoideae</taxon>
        <taxon>50 kb inversion clade</taxon>
        <taxon>NPAAA clade</taxon>
        <taxon>indigoferoid/millettioid clade</taxon>
        <taxon>Phaseoleae</taxon>
        <taxon>Vigna</taxon>
    </lineage>
</organism>
<sequence length="70" mass="8010">MTTTNTNHELFRSTTSKLPRTPQTASTNIHLKSLLTLKIKEENNGVECRVKHPSNKGFIFQMPNTIELDR</sequence>
<name>A0A0S3RPG5_PHAAN</name>
<reference evidence="2 3" key="1">
    <citation type="journal article" date="2015" name="Sci. Rep.">
        <title>The power of single molecule real-time sequencing technology in the de novo assembly of a eukaryotic genome.</title>
        <authorList>
            <person name="Sakai H."/>
            <person name="Naito K."/>
            <person name="Ogiso-Tanaka E."/>
            <person name="Takahashi Y."/>
            <person name="Iseki K."/>
            <person name="Muto C."/>
            <person name="Satou K."/>
            <person name="Teruya K."/>
            <person name="Shiroma A."/>
            <person name="Shimoji M."/>
            <person name="Hirano T."/>
            <person name="Itoh T."/>
            <person name="Kaga A."/>
            <person name="Tomooka N."/>
        </authorList>
    </citation>
    <scope>NUCLEOTIDE SEQUENCE [LARGE SCALE GENOMIC DNA]</scope>
    <source>
        <strain evidence="3">cv. Shumari</strain>
    </source>
</reference>
<keyword evidence="3" id="KW-1185">Reference proteome</keyword>
<evidence type="ECO:0000313" key="2">
    <source>
        <dbReference type="EMBL" id="BAT82459.1"/>
    </source>
</evidence>
<proteinExistence type="predicted"/>
<dbReference type="Proteomes" id="UP000291084">
    <property type="component" value="Chromosome 3"/>
</dbReference>